<keyword evidence="2" id="KW-1185">Reference proteome</keyword>
<dbReference type="Proteomes" id="UP000813385">
    <property type="component" value="Unassembled WGS sequence"/>
</dbReference>
<comment type="caution">
    <text evidence="1">The sequence shown here is derived from an EMBL/GenBank/DDBJ whole genome shotgun (WGS) entry which is preliminary data.</text>
</comment>
<dbReference type="EMBL" id="JAGPXD010000001">
    <property type="protein sequence ID" value="KAH7376041.1"/>
    <property type="molecule type" value="Genomic_DNA"/>
</dbReference>
<dbReference type="AlphaFoldDB" id="A0A8K0TU39"/>
<sequence length="113" mass="12197">MLPGMGPGSPVLALALASVTGGLSLELRRCFLCRLELSGLRRRESRGIVSGRLRRDFSGVHLSFSVWATSSSGFCGGIRVNGSRFLSGCFARSLGVERADEMLVLPRRCCCFV</sequence>
<organism evidence="1 2">
    <name type="scientific">Plectosphaerella cucumerina</name>
    <dbReference type="NCBI Taxonomy" id="40658"/>
    <lineage>
        <taxon>Eukaryota</taxon>
        <taxon>Fungi</taxon>
        <taxon>Dikarya</taxon>
        <taxon>Ascomycota</taxon>
        <taxon>Pezizomycotina</taxon>
        <taxon>Sordariomycetes</taxon>
        <taxon>Hypocreomycetidae</taxon>
        <taxon>Glomerellales</taxon>
        <taxon>Plectosphaerellaceae</taxon>
        <taxon>Plectosphaerella</taxon>
    </lineage>
</organism>
<protein>
    <submittedName>
        <fullName evidence="1">Uncharacterized protein</fullName>
    </submittedName>
</protein>
<gene>
    <name evidence="1" type="ORF">B0T11DRAFT_271471</name>
</gene>
<evidence type="ECO:0000313" key="2">
    <source>
        <dbReference type="Proteomes" id="UP000813385"/>
    </source>
</evidence>
<evidence type="ECO:0000313" key="1">
    <source>
        <dbReference type="EMBL" id="KAH7376041.1"/>
    </source>
</evidence>
<name>A0A8K0TU39_9PEZI</name>
<proteinExistence type="predicted"/>
<accession>A0A8K0TU39</accession>
<reference evidence="1" key="1">
    <citation type="journal article" date="2021" name="Nat. Commun.">
        <title>Genetic determinants of endophytism in the Arabidopsis root mycobiome.</title>
        <authorList>
            <person name="Mesny F."/>
            <person name="Miyauchi S."/>
            <person name="Thiergart T."/>
            <person name="Pickel B."/>
            <person name="Atanasova L."/>
            <person name="Karlsson M."/>
            <person name="Huettel B."/>
            <person name="Barry K.W."/>
            <person name="Haridas S."/>
            <person name="Chen C."/>
            <person name="Bauer D."/>
            <person name="Andreopoulos W."/>
            <person name="Pangilinan J."/>
            <person name="LaButti K."/>
            <person name="Riley R."/>
            <person name="Lipzen A."/>
            <person name="Clum A."/>
            <person name="Drula E."/>
            <person name="Henrissat B."/>
            <person name="Kohler A."/>
            <person name="Grigoriev I.V."/>
            <person name="Martin F.M."/>
            <person name="Hacquard S."/>
        </authorList>
    </citation>
    <scope>NUCLEOTIDE SEQUENCE</scope>
    <source>
        <strain evidence="1">MPI-CAGE-AT-0016</strain>
    </source>
</reference>